<comment type="caution">
    <text evidence="8">The sequence shown here is derived from an EMBL/GenBank/DDBJ whole genome shotgun (WGS) entry which is preliminary data.</text>
</comment>
<dbReference type="InterPro" id="IPR032808">
    <property type="entry name" value="DoxX"/>
</dbReference>
<feature type="transmembrane region" description="Helical" evidence="7">
    <location>
        <begin position="105"/>
        <end position="126"/>
    </location>
</feature>
<evidence type="ECO:0000313" key="9">
    <source>
        <dbReference type="Proteomes" id="UP000249165"/>
    </source>
</evidence>
<proteinExistence type="inferred from homology"/>
<sequence length="186" mass="19156">MIAAFLKANTAPLPCASAVIGASARLVFGAVLAGYFWASGLTKLDGTGLSANAYIQIFPRQMEAAGYDPSALPALAHAVTAAGTLAEFALPLLILLGLFTRLSAVGMLGFLAVMTLTDIVGHGIGAETIGAPFDRDATGLVWDQRLLWAWLLGGLALTGAGPLSVDRMLQKRVAGRSARGSESPCT</sequence>
<dbReference type="EMBL" id="QLMG01000008">
    <property type="protein sequence ID" value="RAK19643.1"/>
    <property type="molecule type" value="Genomic_DNA"/>
</dbReference>
<evidence type="ECO:0000256" key="5">
    <source>
        <dbReference type="ARBA" id="ARBA00022989"/>
    </source>
</evidence>
<keyword evidence="4 7" id="KW-0812">Transmembrane</keyword>
<feature type="transmembrane region" description="Helical" evidence="7">
    <location>
        <begin position="12"/>
        <end position="38"/>
    </location>
</feature>
<name>A0A327YFG7_9RHOB</name>
<keyword evidence="5 7" id="KW-1133">Transmembrane helix</keyword>
<feature type="transmembrane region" description="Helical" evidence="7">
    <location>
        <begin position="146"/>
        <end position="165"/>
    </location>
</feature>
<gene>
    <name evidence="8" type="ORF">ATI53_100825</name>
</gene>
<reference evidence="8 9" key="1">
    <citation type="submission" date="2018-06" db="EMBL/GenBank/DDBJ databases">
        <title>Genomic Encyclopedia of Archaeal and Bacterial Type Strains, Phase II (KMG-II): from individual species to whole genera.</title>
        <authorList>
            <person name="Goeker M."/>
        </authorList>
    </citation>
    <scope>NUCLEOTIDE SEQUENCE [LARGE SCALE GENOMIC DNA]</scope>
    <source>
        <strain evidence="8 9">DSM 22011</strain>
    </source>
</reference>
<dbReference type="InterPro" id="IPR051907">
    <property type="entry name" value="DoxX-like_oxidoreductase"/>
</dbReference>
<keyword evidence="6 7" id="KW-0472">Membrane</keyword>
<evidence type="ECO:0000256" key="7">
    <source>
        <dbReference type="SAM" id="Phobius"/>
    </source>
</evidence>
<evidence type="ECO:0000313" key="8">
    <source>
        <dbReference type="EMBL" id="RAK19643.1"/>
    </source>
</evidence>
<dbReference type="AlphaFoldDB" id="A0A327YFG7"/>
<dbReference type="Pfam" id="PF07681">
    <property type="entry name" value="DoxX"/>
    <property type="match status" value="1"/>
</dbReference>
<evidence type="ECO:0000256" key="2">
    <source>
        <dbReference type="ARBA" id="ARBA00006679"/>
    </source>
</evidence>
<evidence type="ECO:0000256" key="4">
    <source>
        <dbReference type="ARBA" id="ARBA00022692"/>
    </source>
</evidence>
<feature type="transmembrane region" description="Helical" evidence="7">
    <location>
        <begin position="74"/>
        <end position="98"/>
    </location>
</feature>
<evidence type="ECO:0000256" key="6">
    <source>
        <dbReference type="ARBA" id="ARBA00023136"/>
    </source>
</evidence>
<keyword evidence="9" id="KW-1185">Reference proteome</keyword>
<keyword evidence="3" id="KW-1003">Cell membrane</keyword>
<dbReference type="OrthoDB" id="121744at2"/>
<dbReference type="Proteomes" id="UP000249165">
    <property type="component" value="Unassembled WGS sequence"/>
</dbReference>
<evidence type="ECO:0000256" key="1">
    <source>
        <dbReference type="ARBA" id="ARBA00004651"/>
    </source>
</evidence>
<dbReference type="GO" id="GO:0005886">
    <property type="term" value="C:plasma membrane"/>
    <property type="evidence" value="ECO:0007669"/>
    <property type="project" value="UniProtKB-SubCell"/>
</dbReference>
<dbReference type="PANTHER" id="PTHR33452:SF1">
    <property type="entry name" value="INNER MEMBRANE PROTEIN YPHA-RELATED"/>
    <property type="match status" value="1"/>
</dbReference>
<evidence type="ECO:0000256" key="3">
    <source>
        <dbReference type="ARBA" id="ARBA00022475"/>
    </source>
</evidence>
<protein>
    <submittedName>
        <fullName evidence="8">Putative oxidoreductase</fullName>
    </submittedName>
</protein>
<comment type="subcellular location">
    <subcellularLocation>
        <location evidence="1">Cell membrane</location>
        <topology evidence="1">Multi-pass membrane protein</topology>
    </subcellularLocation>
</comment>
<organism evidence="8 9">
    <name type="scientific">Salipiger aestuarii</name>
    <dbReference type="NCBI Taxonomy" id="568098"/>
    <lineage>
        <taxon>Bacteria</taxon>
        <taxon>Pseudomonadati</taxon>
        <taxon>Pseudomonadota</taxon>
        <taxon>Alphaproteobacteria</taxon>
        <taxon>Rhodobacterales</taxon>
        <taxon>Roseobacteraceae</taxon>
        <taxon>Salipiger</taxon>
    </lineage>
</organism>
<dbReference type="PANTHER" id="PTHR33452">
    <property type="entry name" value="OXIDOREDUCTASE CATD-RELATED"/>
    <property type="match status" value="1"/>
</dbReference>
<accession>A0A327YFG7</accession>
<comment type="similarity">
    <text evidence="2">Belongs to the DoxX family.</text>
</comment>
<dbReference type="RefSeq" id="WP_009504809.1">
    <property type="nucleotide sequence ID" value="NZ_LIQE01000005.1"/>
</dbReference>